<gene>
    <name evidence="1" type="ORF">E6C55_31740</name>
</gene>
<reference evidence="1 2" key="1">
    <citation type="submission" date="2019-04" db="EMBL/GenBank/DDBJ databases">
        <title>Cohnella sp. nov. isolated from preserved vegetables.</title>
        <authorList>
            <person name="Lin S.-Y."/>
            <person name="Hung M.-H."/>
            <person name="Young C.-C."/>
        </authorList>
    </citation>
    <scope>NUCLEOTIDE SEQUENCE [LARGE SCALE GENOMIC DNA]</scope>
    <source>
        <strain evidence="1 2">CC-MHH1044</strain>
    </source>
</reference>
<dbReference type="RefSeq" id="WP_136373862.1">
    <property type="nucleotide sequence ID" value="NZ_SSOB01000069.1"/>
</dbReference>
<sequence>MTWTIGIFEREQDVLDAAQALQERGGVERPPFAVVNNTENAPLLSARSDLRLEGLEGRGAIGEEGRPEGDEVIPAAFFLGSVQGSGMNGQAGAIAAYSWDGHDWPGTAEYLERLGITADASRQCAPQVEEGKLLLLAETESLEETAALLRSCGASDVVE</sequence>
<dbReference type="AlphaFoldDB" id="A0A4S4BF23"/>
<organism evidence="1 2">
    <name type="scientific">Cohnella fermenti</name>
    <dbReference type="NCBI Taxonomy" id="2565925"/>
    <lineage>
        <taxon>Bacteria</taxon>
        <taxon>Bacillati</taxon>
        <taxon>Bacillota</taxon>
        <taxon>Bacilli</taxon>
        <taxon>Bacillales</taxon>
        <taxon>Paenibacillaceae</taxon>
        <taxon>Cohnella</taxon>
    </lineage>
</organism>
<accession>A0A4S4BF23</accession>
<proteinExistence type="predicted"/>
<dbReference type="OrthoDB" id="2680195at2"/>
<evidence type="ECO:0000313" key="2">
    <source>
        <dbReference type="Proteomes" id="UP000310636"/>
    </source>
</evidence>
<dbReference type="EMBL" id="SSOB01000069">
    <property type="protein sequence ID" value="THF72845.1"/>
    <property type="molecule type" value="Genomic_DNA"/>
</dbReference>
<evidence type="ECO:0000313" key="1">
    <source>
        <dbReference type="EMBL" id="THF72845.1"/>
    </source>
</evidence>
<protein>
    <recommendedName>
        <fullName evidence="3">General stress protein 17M-like domain-containing protein</fullName>
    </recommendedName>
</protein>
<comment type="caution">
    <text evidence="1">The sequence shown here is derived from an EMBL/GenBank/DDBJ whole genome shotgun (WGS) entry which is preliminary data.</text>
</comment>
<name>A0A4S4BF23_9BACL</name>
<dbReference type="Proteomes" id="UP000310636">
    <property type="component" value="Unassembled WGS sequence"/>
</dbReference>
<evidence type="ECO:0008006" key="3">
    <source>
        <dbReference type="Google" id="ProtNLM"/>
    </source>
</evidence>
<keyword evidence="2" id="KW-1185">Reference proteome</keyword>